<evidence type="ECO:0000256" key="1">
    <source>
        <dbReference type="ARBA" id="ARBA00004316"/>
    </source>
</evidence>
<evidence type="ECO:0000256" key="2">
    <source>
        <dbReference type="ARBA" id="ARBA00022737"/>
    </source>
</evidence>
<dbReference type="AlphaFoldDB" id="A0A8C3E9E4"/>
<dbReference type="CDD" id="cd09587">
    <property type="entry name" value="SAM_HARP"/>
    <property type="match status" value="1"/>
</dbReference>
<reference evidence="6" key="3">
    <citation type="submission" date="2025-09" db="UniProtKB">
        <authorList>
            <consortium name="Ensembl"/>
        </authorList>
    </citation>
    <scope>IDENTIFICATION</scope>
</reference>
<feature type="compositionally biased region" description="Basic and acidic residues" evidence="5">
    <location>
        <begin position="265"/>
        <end position="289"/>
    </location>
</feature>
<dbReference type="Pfam" id="PF00536">
    <property type="entry name" value="SAM_1"/>
    <property type="match status" value="1"/>
</dbReference>
<feature type="region of interest" description="Disordered" evidence="5">
    <location>
        <begin position="265"/>
        <end position="290"/>
    </location>
</feature>
<keyword evidence="2" id="KW-0677">Repeat</keyword>
<comment type="subcellular location">
    <subcellularLocation>
        <location evidence="1">Cell projection</location>
    </subcellularLocation>
</comment>
<reference evidence="7" key="1">
    <citation type="submission" date="2019-10" db="EMBL/GenBank/DDBJ databases">
        <title>Corvus moneduloides (New Caledonian crow) genome, bCorMon1, primary haplotype.</title>
        <authorList>
            <person name="Rutz C."/>
            <person name="Fungtammasan C."/>
            <person name="Mountcastle J."/>
            <person name="Formenti G."/>
            <person name="Chow W."/>
            <person name="Howe K."/>
            <person name="Steele M.P."/>
            <person name="Fernandes J."/>
            <person name="Gilbert M.T.P."/>
            <person name="Fedrigo O."/>
            <person name="Jarvis E.D."/>
            <person name="Gemmell N."/>
        </authorList>
    </citation>
    <scope>NUCLEOTIDE SEQUENCE [LARGE SCALE GENOMIC DNA]</scope>
</reference>
<accession>A0A8U7PAZ3</accession>
<dbReference type="FunFam" id="1.10.150.50:FF:000034">
    <property type="entry name" value="ankyrin repeat and SAM domain-containing protein 4B"/>
    <property type="match status" value="1"/>
</dbReference>
<accession>A0A8C3E9E4</accession>
<gene>
    <name evidence="6" type="primary">ANKS4B</name>
</gene>
<keyword evidence="4" id="KW-0966">Cell projection</keyword>
<dbReference type="PROSITE" id="PS50088">
    <property type="entry name" value="ANK_REPEAT"/>
    <property type="match status" value="2"/>
</dbReference>
<evidence type="ECO:0000256" key="4">
    <source>
        <dbReference type="ARBA" id="ARBA00023273"/>
    </source>
</evidence>
<keyword evidence="7" id="KW-1185">Reference proteome</keyword>
<dbReference type="PANTHER" id="PTHR24161:SF20">
    <property type="entry name" value="ANKYRIN REPEAT AND SAM DOMAIN-CONTAINING PROTEIN 4B"/>
    <property type="match status" value="1"/>
</dbReference>
<dbReference type="InterPro" id="IPR001660">
    <property type="entry name" value="SAM"/>
</dbReference>
<evidence type="ECO:0000256" key="5">
    <source>
        <dbReference type="SAM" id="MobiDB-lite"/>
    </source>
</evidence>
<dbReference type="InterPro" id="IPR037601">
    <property type="entry name" value="ANKS4B_SAM"/>
</dbReference>
<proteinExistence type="predicted"/>
<dbReference type="Ensembl" id="ENSCMUT00000019811.2">
    <property type="protein sequence ID" value="ENSCMUP00000018445.2"/>
    <property type="gene ID" value="ENSCMUG00000011410.2"/>
</dbReference>
<dbReference type="OMA" id="TQRNDQE"/>
<dbReference type="Gene3D" id="1.10.150.50">
    <property type="entry name" value="Transcription Factor, Ets-1"/>
    <property type="match status" value="1"/>
</dbReference>
<protein>
    <submittedName>
        <fullName evidence="6">Ankyrin repeat and sterile alpha motif domain containing 4B</fullName>
    </submittedName>
</protein>
<dbReference type="Pfam" id="PF12796">
    <property type="entry name" value="Ank_2"/>
    <property type="match status" value="1"/>
</dbReference>
<dbReference type="Gene3D" id="1.25.40.20">
    <property type="entry name" value="Ankyrin repeat-containing domain"/>
    <property type="match status" value="2"/>
</dbReference>
<dbReference type="SUPFAM" id="SSF47769">
    <property type="entry name" value="SAM/Pointed domain"/>
    <property type="match status" value="1"/>
</dbReference>
<sequence length="469" mass="52886">MQSCRERACKDELCLPIPLLPGTSQLVIINERSLPWKSDCKVWILLRAALGNQKLLKMSSRYHKAAADGNVDLLKEATRKDLNASDEDGITPTLLAAYHGYLEALEVICRRGGDPDRCDIWGNTALHHAACNGHIHCVSFLINFGANIFALDNDLRTPLEAAASRDRKDCVQILDKAATEQNLLNPKKVSKQKAQAQRNVERQIKECEKRQEKHQHEMNRNYIKERVGTVNSSKGTHSRVKLPGLFASNTTSTLTKNLKDTLKLKAKKTADSTRRQETQRNDQEDDAGRRSVMHLFDEKEEDELLDDLEGKNLADNDSQLSIFQRPGLGKIVFGRNLAAEVNPETVSSEKEGIRFTMASELFQYENAENGGEDDAENSADVPWNEEEVIWEDEEAENTPLEVFLASQMLDEFLPVFMREKIDLDALMLCSDEDLRNIQMELGPRKKVLNAVNKRKQALESPGKTVDTCL</sequence>
<dbReference type="SMART" id="SM00248">
    <property type="entry name" value="ANK"/>
    <property type="match status" value="4"/>
</dbReference>
<name>A0A8C3E9E4_CORMO</name>
<dbReference type="InterPro" id="IPR013761">
    <property type="entry name" value="SAM/pointed_sf"/>
</dbReference>
<dbReference type="GO" id="GO:1904970">
    <property type="term" value="P:brush border assembly"/>
    <property type="evidence" value="ECO:0007669"/>
    <property type="project" value="InterPro"/>
</dbReference>
<organism evidence="6 7">
    <name type="scientific">Corvus moneduloides</name>
    <name type="common">New Caledonian crow</name>
    <dbReference type="NCBI Taxonomy" id="1196302"/>
    <lineage>
        <taxon>Eukaryota</taxon>
        <taxon>Metazoa</taxon>
        <taxon>Chordata</taxon>
        <taxon>Craniata</taxon>
        <taxon>Vertebrata</taxon>
        <taxon>Euteleostomi</taxon>
        <taxon>Archelosauria</taxon>
        <taxon>Archosauria</taxon>
        <taxon>Dinosauria</taxon>
        <taxon>Saurischia</taxon>
        <taxon>Theropoda</taxon>
        <taxon>Coelurosauria</taxon>
        <taxon>Aves</taxon>
        <taxon>Neognathae</taxon>
        <taxon>Neoaves</taxon>
        <taxon>Telluraves</taxon>
        <taxon>Australaves</taxon>
        <taxon>Passeriformes</taxon>
        <taxon>Corvoidea</taxon>
        <taxon>Corvidae</taxon>
        <taxon>Corvus</taxon>
    </lineage>
</organism>
<dbReference type="FunFam" id="1.25.40.20:FF:000074">
    <property type="entry name" value="Usher syndrome type-1G protein isoform X1"/>
    <property type="match status" value="1"/>
</dbReference>
<dbReference type="GO" id="GO:0120025">
    <property type="term" value="C:plasma membrane bounded cell projection"/>
    <property type="evidence" value="ECO:0007669"/>
    <property type="project" value="UniProtKB-ARBA"/>
</dbReference>
<reference evidence="6" key="2">
    <citation type="submission" date="2025-08" db="UniProtKB">
        <authorList>
            <consortium name="Ensembl"/>
        </authorList>
    </citation>
    <scope>IDENTIFICATION</scope>
</reference>
<dbReference type="SUPFAM" id="SSF48403">
    <property type="entry name" value="Ankyrin repeat"/>
    <property type="match status" value="1"/>
</dbReference>
<dbReference type="PANTHER" id="PTHR24161">
    <property type="entry name" value="ANK_REP_REGION DOMAIN-CONTAINING PROTEIN-RELATED"/>
    <property type="match status" value="1"/>
</dbReference>
<dbReference type="Proteomes" id="UP000694553">
    <property type="component" value="Unassembled WGS sequence"/>
</dbReference>
<evidence type="ECO:0000313" key="7">
    <source>
        <dbReference type="Proteomes" id="UP000694553"/>
    </source>
</evidence>
<keyword evidence="3" id="KW-0040">ANK repeat</keyword>
<evidence type="ECO:0000256" key="3">
    <source>
        <dbReference type="ARBA" id="ARBA00023043"/>
    </source>
</evidence>
<dbReference type="InterPro" id="IPR036770">
    <property type="entry name" value="Ankyrin_rpt-contain_sf"/>
</dbReference>
<evidence type="ECO:0000313" key="6">
    <source>
        <dbReference type="Ensembl" id="ENSCMUP00000018445.2"/>
    </source>
</evidence>
<dbReference type="InterPro" id="IPR002110">
    <property type="entry name" value="Ankyrin_rpt"/>
</dbReference>
<dbReference type="PROSITE" id="PS50297">
    <property type="entry name" value="ANK_REP_REGION"/>
    <property type="match status" value="1"/>
</dbReference>
<dbReference type="SMART" id="SM00454">
    <property type="entry name" value="SAM"/>
    <property type="match status" value="1"/>
</dbReference>